<dbReference type="Pfam" id="PF02244">
    <property type="entry name" value="Propep_M14"/>
    <property type="match status" value="1"/>
</dbReference>
<evidence type="ECO:0000256" key="5">
    <source>
        <dbReference type="ARBA" id="ARBA00022670"/>
    </source>
</evidence>
<dbReference type="PROSITE" id="PS00132">
    <property type="entry name" value="CARBOXYPEPT_ZN_1"/>
    <property type="match status" value="1"/>
</dbReference>
<keyword evidence="13" id="KW-1015">Disulfide bond</keyword>
<keyword evidence="18" id="KW-1185">Reference proteome</keyword>
<evidence type="ECO:0000256" key="13">
    <source>
        <dbReference type="ARBA" id="ARBA00023157"/>
    </source>
</evidence>
<evidence type="ECO:0000256" key="14">
    <source>
        <dbReference type="PROSITE-ProRule" id="PRU01379"/>
    </source>
</evidence>
<keyword evidence="8" id="KW-0378">Hydrolase</keyword>
<evidence type="ECO:0000256" key="9">
    <source>
        <dbReference type="ARBA" id="ARBA00022833"/>
    </source>
</evidence>
<dbReference type="AlphaFoldDB" id="A0A4P9VXT2"/>
<keyword evidence="6" id="KW-0479">Metal-binding</keyword>
<evidence type="ECO:0000256" key="3">
    <source>
        <dbReference type="ARBA" id="ARBA00005988"/>
    </source>
</evidence>
<dbReference type="EMBL" id="KZ999993">
    <property type="protein sequence ID" value="RKO84539.1"/>
    <property type="molecule type" value="Genomic_DNA"/>
</dbReference>
<dbReference type="InterPro" id="IPR057246">
    <property type="entry name" value="CARBOXYPEPT_ZN_1"/>
</dbReference>
<dbReference type="Gene3D" id="3.40.630.10">
    <property type="entry name" value="Zn peptidases"/>
    <property type="match status" value="1"/>
</dbReference>
<dbReference type="InterPro" id="IPR036990">
    <property type="entry name" value="M14A-like_propep"/>
</dbReference>
<evidence type="ECO:0000313" key="18">
    <source>
        <dbReference type="Proteomes" id="UP000269721"/>
    </source>
</evidence>
<dbReference type="PROSITE" id="PS52035">
    <property type="entry name" value="PEPTIDASE_M14"/>
    <property type="match status" value="1"/>
</dbReference>
<dbReference type="Gene3D" id="3.30.70.340">
    <property type="entry name" value="Metallocarboxypeptidase-like"/>
    <property type="match status" value="1"/>
</dbReference>
<feature type="domain" description="Peptidase M14" evidence="16">
    <location>
        <begin position="138"/>
        <end position="228"/>
    </location>
</feature>
<reference evidence="18" key="1">
    <citation type="journal article" date="2018" name="Nat. Microbiol.">
        <title>Leveraging single-cell genomics to expand the fungal tree of life.</title>
        <authorList>
            <person name="Ahrendt S.R."/>
            <person name="Quandt C.A."/>
            <person name="Ciobanu D."/>
            <person name="Clum A."/>
            <person name="Salamov A."/>
            <person name="Andreopoulos B."/>
            <person name="Cheng J.F."/>
            <person name="Woyke T."/>
            <person name="Pelin A."/>
            <person name="Henrissat B."/>
            <person name="Reynolds N.K."/>
            <person name="Benny G.L."/>
            <person name="Smith M.E."/>
            <person name="James T.Y."/>
            <person name="Grigoriev I.V."/>
        </authorList>
    </citation>
    <scope>NUCLEOTIDE SEQUENCE [LARGE SCALE GENOMIC DNA]</scope>
</reference>
<evidence type="ECO:0000256" key="12">
    <source>
        <dbReference type="ARBA" id="ARBA00023145"/>
    </source>
</evidence>
<comment type="similarity">
    <text evidence="3 14">Belongs to the peptidase M14 family.</text>
</comment>
<evidence type="ECO:0000256" key="11">
    <source>
        <dbReference type="ARBA" id="ARBA00023049"/>
    </source>
</evidence>
<dbReference type="Pfam" id="PF00246">
    <property type="entry name" value="Peptidase_M14"/>
    <property type="match status" value="1"/>
</dbReference>
<evidence type="ECO:0000256" key="4">
    <source>
        <dbReference type="ARBA" id="ARBA00022645"/>
    </source>
</evidence>
<sequence length="228" mass="24960">MAKLAWMLLALAASVVATPVKELFLSDASVDTKVDYTGAKVFRFAVATEEHRVELEAITRKNHLSKWTSIKVGRFADILIPAHLQATIVPQLSHIETTVMLDDVQVKIDAEREHNNKNAHVLSAQLQSGAVTFPSAAQIFSDFQPLTTLLSFYDSLPGVTKVVIGKTHLGNTIYGYKFGTGSKGIVYHGGIHAREWIAPAATAYITNELITNKQNAALLKKFTFTVVP</sequence>
<keyword evidence="11" id="KW-0482">Metalloprotease</keyword>
<accession>A0A4P9VXT2</accession>
<comment type="cofactor">
    <cofactor evidence="1">
        <name>Zn(2+)</name>
        <dbReference type="ChEBI" id="CHEBI:29105"/>
    </cofactor>
</comment>
<proteinExistence type="inferred from homology"/>
<keyword evidence="4" id="KW-0121">Carboxypeptidase</keyword>
<dbReference type="PANTHER" id="PTHR11705">
    <property type="entry name" value="PROTEASE FAMILY M14 CARBOXYPEPTIDASE A,B"/>
    <property type="match status" value="1"/>
</dbReference>
<evidence type="ECO:0000256" key="1">
    <source>
        <dbReference type="ARBA" id="ARBA00001947"/>
    </source>
</evidence>
<comment type="caution">
    <text evidence="14">Lacks conserved residue(s) required for the propagation of feature annotation.</text>
</comment>
<evidence type="ECO:0000313" key="17">
    <source>
        <dbReference type="EMBL" id="RKO84539.1"/>
    </source>
</evidence>
<name>A0A4P9VXT2_9FUNG</name>
<evidence type="ECO:0000259" key="16">
    <source>
        <dbReference type="PROSITE" id="PS52035"/>
    </source>
</evidence>
<dbReference type="Proteomes" id="UP000269721">
    <property type="component" value="Unassembled WGS sequence"/>
</dbReference>
<organism evidence="17 18">
    <name type="scientific">Blyttiomyces helicus</name>
    <dbReference type="NCBI Taxonomy" id="388810"/>
    <lineage>
        <taxon>Eukaryota</taxon>
        <taxon>Fungi</taxon>
        <taxon>Fungi incertae sedis</taxon>
        <taxon>Chytridiomycota</taxon>
        <taxon>Chytridiomycota incertae sedis</taxon>
        <taxon>Chytridiomycetes</taxon>
        <taxon>Chytridiomycetes incertae sedis</taxon>
        <taxon>Blyttiomyces</taxon>
    </lineage>
</organism>
<keyword evidence="9" id="KW-0862">Zinc</keyword>
<feature type="signal peptide" evidence="15">
    <location>
        <begin position="1"/>
        <end position="17"/>
    </location>
</feature>
<dbReference type="GO" id="GO:0008270">
    <property type="term" value="F:zinc ion binding"/>
    <property type="evidence" value="ECO:0007669"/>
    <property type="project" value="InterPro"/>
</dbReference>
<protein>
    <recommendedName>
        <fullName evidence="16">Peptidase M14 domain-containing protein</fullName>
    </recommendedName>
</protein>
<keyword evidence="10" id="KW-0843">Virulence</keyword>
<dbReference type="InterPro" id="IPR000834">
    <property type="entry name" value="Peptidase_M14"/>
</dbReference>
<evidence type="ECO:0000256" key="8">
    <source>
        <dbReference type="ARBA" id="ARBA00022801"/>
    </source>
</evidence>
<comment type="function">
    <text evidence="2">Extracellular metalloprotease that contributes to pathogenicity.</text>
</comment>
<feature type="chain" id="PRO_5020324242" description="Peptidase M14 domain-containing protein" evidence="15">
    <location>
        <begin position="18"/>
        <end position="228"/>
    </location>
</feature>
<dbReference type="SUPFAM" id="SSF54897">
    <property type="entry name" value="Protease propeptides/inhibitors"/>
    <property type="match status" value="1"/>
</dbReference>
<keyword evidence="12" id="KW-0865">Zymogen</keyword>
<gene>
    <name evidence="17" type="ORF">BDK51DRAFT_31844</name>
</gene>
<dbReference type="OrthoDB" id="3626597at2759"/>
<feature type="non-terminal residue" evidence="17">
    <location>
        <position position="228"/>
    </location>
</feature>
<evidence type="ECO:0000256" key="15">
    <source>
        <dbReference type="SAM" id="SignalP"/>
    </source>
</evidence>
<dbReference type="GO" id="GO:0004181">
    <property type="term" value="F:metallocarboxypeptidase activity"/>
    <property type="evidence" value="ECO:0007669"/>
    <property type="project" value="InterPro"/>
</dbReference>
<keyword evidence="5" id="KW-0645">Protease</keyword>
<dbReference type="SUPFAM" id="SSF53187">
    <property type="entry name" value="Zn-dependent exopeptidases"/>
    <property type="match status" value="1"/>
</dbReference>
<keyword evidence="7 15" id="KW-0732">Signal</keyword>
<evidence type="ECO:0000256" key="10">
    <source>
        <dbReference type="ARBA" id="ARBA00023026"/>
    </source>
</evidence>
<evidence type="ECO:0000256" key="7">
    <source>
        <dbReference type="ARBA" id="ARBA00022729"/>
    </source>
</evidence>
<evidence type="ECO:0000256" key="6">
    <source>
        <dbReference type="ARBA" id="ARBA00022723"/>
    </source>
</evidence>
<dbReference type="GO" id="GO:0005615">
    <property type="term" value="C:extracellular space"/>
    <property type="evidence" value="ECO:0007669"/>
    <property type="project" value="TreeGrafter"/>
</dbReference>
<dbReference type="GO" id="GO:0006508">
    <property type="term" value="P:proteolysis"/>
    <property type="evidence" value="ECO:0007669"/>
    <property type="project" value="UniProtKB-KW"/>
</dbReference>
<dbReference type="PANTHER" id="PTHR11705:SF143">
    <property type="entry name" value="SLL0236 PROTEIN"/>
    <property type="match status" value="1"/>
</dbReference>
<dbReference type="InterPro" id="IPR003146">
    <property type="entry name" value="M14A_act_pep"/>
</dbReference>
<evidence type="ECO:0000256" key="2">
    <source>
        <dbReference type="ARBA" id="ARBA00003091"/>
    </source>
</evidence>